<feature type="transmembrane region" description="Helical" evidence="5">
    <location>
        <begin position="211"/>
        <end position="228"/>
    </location>
</feature>
<dbReference type="EMBL" id="QKUB01000002">
    <property type="protein sequence ID" value="PZW01456.1"/>
    <property type="molecule type" value="Genomic_DNA"/>
</dbReference>
<comment type="caution">
    <text evidence="6">The sequence shown here is derived from an EMBL/GenBank/DDBJ whole genome shotgun (WGS) entry which is preliminary data.</text>
</comment>
<feature type="transmembrane region" description="Helical" evidence="5">
    <location>
        <begin position="20"/>
        <end position="45"/>
    </location>
</feature>
<dbReference type="Proteomes" id="UP000249646">
    <property type="component" value="Unassembled WGS sequence"/>
</dbReference>
<sequence length="304" mass="34246">MQALVNTPKKVLDLQFNATVFSFEIISVFLLVFFVLSWRLIAIILKKNESKIFLTVGFVLATFLSIFVPIGLSTIGSRNPVHIMGNPMIVLFNSFLLGYGASGQTPLKKGWIGSPVYKGIPYLIGGQLLGGLLGLIFFYMFFWMYKIVNNKNTNKNELQKLNFLSIFENNSNLGFGKFILKEGFFITLLMVLFPFAGMINTATYSSNHFQIHLVQLVVVGMVILISSFFDFFSFHLAFPMIELIIKSIAYFKLEKNQRINQIKSYMMQWAKLLVVIVFSVLIPIDIALATVAIKIKTGGIISVS</sequence>
<evidence type="ECO:0000256" key="1">
    <source>
        <dbReference type="ARBA" id="ARBA00004141"/>
    </source>
</evidence>
<evidence type="ECO:0000256" key="5">
    <source>
        <dbReference type="SAM" id="Phobius"/>
    </source>
</evidence>
<dbReference type="AlphaFoldDB" id="A0A2W7I1Z2"/>
<evidence type="ECO:0000313" key="7">
    <source>
        <dbReference type="Proteomes" id="UP000249646"/>
    </source>
</evidence>
<evidence type="ECO:0000256" key="4">
    <source>
        <dbReference type="ARBA" id="ARBA00023136"/>
    </source>
</evidence>
<evidence type="ECO:0000256" key="2">
    <source>
        <dbReference type="ARBA" id="ARBA00022692"/>
    </source>
</evidence>
<accession>A0A2W7I1Z2</accession>
<feature type="transmembrane region" description="Helical" evidence="5">
    <location>
        <begin position="272"/>
        <end position="295"/>
    </location>
</feature>
<comment type="subcellular location">
    <subcellularLocation>
        <location evidence="1">Membrane</location>
        <topology evidence="1">Multi-pass membrane protein</topology>
    </subcellularLocation>
</comment>
<dbReference type="GO" id="GO:0016020">
    <property type="term" value="C:membrane"/>
    <property type="evidence" value="ECO:0007669"/>
    <property type="project" value="UniProtKB-SubCell"/>
</dbReference>
<keyword evidence="4 5" id="KW-0472">Membrane</keyword>
<organism evidence="6 7">
    <name type="scientific">Metamycoplasma auris</name>
    <dbReference type="NCBI Taxonomy" id="51363"/>
    <lineage>
        <taxon>Bacteria</taxon>
        <taxon>Bacillati</taxon>
        <taxon>Mycoplasmatota</taxon>
        <taxon>Mycoplasmoidales</taxon>
        <taxon>Metamycoplasmataceae</taxon>
        <taxon>Metamycoplasma</taxon>
    </lineage>
</organism>
<proteinExistence type="predicted"/>
<dbReference type="Gene3D" id="1.20.1080.10">
    <property type="entry name" value="Glycerol uptake facilitator protein"/>
    <property type="match status" value="1"/>
</dbReference>
<feature type="transmembrane region" description="Helical" evidence="5">
    <location>
        <begin position="178"/>
        <end position="199"/>
    </location>
</feature>
<dbReference type="RefSeq" id="WP_111518270.1">
    <property type="nucleotide sequence ID" value="NZ_QKUB01000002.1"/>
</dbReference>
<gene>
    <name evidence="6" type="ORF">BCF89_10280</name>
</gene>
<protein>
    <submittedName>
        <fullName evidence="6">Uncharacterized protein</fullName>
    </submittedName>
</protein>
<name>A0A2W7I1Z2_9BACT</name>
<dbReference type="InterPro" id="IPR023271">
    <property type="entry name" value="Aquaporin-like"/>
</dbReference>
<evidence type="ECO:0000313" key="6">
    <source>
        <dbReference type="EMBL" id="PZW01456.1"/>
    </source>
</evidence>
<reference evidence="6 7" key="1">
    <citation type="submission" date="2018-06" db="EMBL/GenBank/DDBJ databases">
        <title>Genomic Encyclopedia of Archaeal and Bacterial Type Strains, Phase II (KMG-II): from individual species to whole genera.</title>
        <authorList>
            <person name="Goeker M."/>
        </authorList>
    </citation>
    <scope>NUCLEOTIDE SEQUENCE [LARGE SCALE GENOMIC DNA]</scope>
    <source>
        <strain evidence="6 7">ATCC 51348</strain>
    </source>
</reference>
<keyword evidence="7" id="KW-1185">Reference proteome</keyword>
<dbReference type="OrthoDB" id="396688at2"/>
<keyword evidence="3 5" id="KW-1133">Transmembrane helix</keyword>
<dbReference type="NCBIfam" id="NF046011">
    <property type="entry name" value="MAG4940_fam"/>
    <property type="match status" value="1"/>
</dbReference>
<feature type="transmembrane region" description="Helical" evidence="5">
    <location>
        <begin position="122"/>
        <end position="145"/>
    </location>
</feature>
<keyword evidence="2 5" id="KW-0812">Transmembrane</keyword>
<evidence type="ECO:0000256" key="3">
    <source>
        <dbReference type="ARBA" id="ARBA00022989"/>
    </source>
</evidence>
<feature type="transmembrane region" description="Helical" evidence="5">
    <location>
        <begin position="81"/>
        <end position="101"/>
    </location>
</feature>
<feature type="transmembrane region" description="Helical" evidence="5">
    <location>
        <begin position="52"/>
        <end position="75"/>
    </location>
</feature>